<dbReference type="InterPro" id="IPR021183">
    <property type="entry name" value="NatA_aux_su"/>
</dbReference>
<dbReference type="RefSeq" id="XP_001729368.1">
    <property type="nucleotide sequence ID" value="XM_001729316.1"/>
</dbReference>
<dbReference type="InterPro" id="IPR019734">
    <property type="entry name" value="TPR_rpt"/>
</dbReference>
<evidence type="ECO:0000313" key="5">
    <source>
        <dbReference type="Proteomes" id="UP000008837"/>
    </source>
</evidence>
<dbReference type="Gene3D" id="1.25.40.1010">
    <property type="match status" value="1"/>
</dbReference>
<dbReference type="SUPFAM" id="SSF48452">
    <property type="entry name" value="TPR-like"/>
    <property type="match status" value="1"/>
</dbReference>
<protein>
    <submittedName>
        <fullName evidence="4">Uncharacterized protein</fullName>
    </submittedName>
</protein>
<dbReference type="OMA" id="HTAINYD"/>
<dbReference type="FunCoup" id="A8Q936">
    <property type="interactions" value="503"/>
</dbReference>
<dbReference type="GO" id="GO:0031415">
    <property type="term" value="C:NatA complex"/>
    <property type="evidence" value="ECO:0007669"/>
    <property type="project" value="TreeGrafter"/>
</dbReference>
<feature type="repeat" description="TPR" evidence="3">
    <location>
        <begin position="80"/>
        <end position="113"/>
    </location>
</feature>
<dbReference type="STRING" id="425265.A8Q936"/>
<gene>
    <name evidence="4" type="ORF">MGL_3403</name>
</gene>
<dbReference type="PROSITE" id="PS50005">
    <property type="entry name" value="TPR"/>
    <property type="match status" value="1"/>
</dbReference>
<sequence>MPPKKVLLSTRERALFSRLIQEYENRKYKQALKTADAILEKVPTHGETVAIKGLVLFSIHQRDEGLALAKLGVRYDLTSFICWHALGIVYRMDRNYQESLKCYAQALRIEGGNLNLIRESGFMQLQMRNYQPFIDARLVILRTQPHLRPNWVALALAHDLADNKVQAVRVLAGFEDVYRDIPKHNYEYSEVVLYHASLLEQMGDAEGVLKLLNAQRDHIVDEPSACVLRVQALKSLGRKQEATDVCDSLLQWNAENKEWISMYLDVACPVKDSDESRLAILLQLKALFPKSAAIRRMILHLAQGSEFETHAREYLEHALVKNVPSLFLDVKSLYKQQGKQDVVEALVEEYRMLWDPHNPASAHEPPSSYLYAMYFLAHHYSYTGRTSRALHYIDAIIEHTPSMPELHMTRARVLKRAGAYEAAADAMEDARLLDGQDRYLNTKAAKYLLRVNKIAQAAQKLKLFTRPDVPEPLADLVDMQALSHLVEDAEAHERCGENAMALKRFHQMHKIVQDIYDDQLDFHSYCMRKMTLRAYVRTLRFEDCVFRHPAYIRAANDAAMLYAKLHDEPQLREAAEQKKGDETKKPAALNESIDELMAPPDPDPHGIALASTTTPLKDAHMFVTKLQTYAPNDQRTWLTTFEIALRERSWLLALRALSLAFRLDPSDPRLARQFAHFRQAIQSVDRLPDMVQKVLNGLKEEVPPLSIPLEHMYTEYVQHYGNNSALHALGSAELLYVLKGSAEATDVVELVFALFKRDDTSLFVLQAASEFLRRIEAETKNSLPPAMSRASFLSRAREQWPHADAFCPDEHKQQLAKTRYESRRTWLPEGV</sequence>
<evidence type="ECO:0000256" key="3">
    <source>
        <dbReference type="PROSITE-ProRule" id="PRU00339"/>
    </source>
</evidence>
<dbReference type="Gene3D" id="1.25.40.1040">
    <property type="match status" value="1"/>
</dbReference>
<dbReference type="KEGG" id="mgl:MGL_3403"/>
<keyword evidence="2 3" id="KW-0802">TPR repeat</keyword>
<dbReference type="PIRSF" id="PIRSF000422">
    <property type="entry name" value="N-terminal-AcTrfase-A_aux_su"/>
    <property type="match status" value="1"/>
</dbReference>
<keyword evidence="5" id="KW-1185">Reference proteome</keyword>
<dbReference type="SMART" id="SM00028">
    <property type="entry name" value="TPR"/>
    <property type="match status" value="4"/>
</dbReference>
<dbReference type="VEuPathDB" id="FungiDB:MGL_3403"/>
<dbReference type="PANTHER" id="PTHR22767:SF2">
    <property type="entry name" value="N(ALPHA)-ACETYLTRANSFERASE 15_16, ISOFORM A"/>
    <property type="match status" value="1"/>
</dbReference>
<dbReference type="EMBL" id="AAYY01000013">
    <property type="protein sequence ID" value="EDP42154.1"/>
    <property type="molecule type" value="Genomic_DNA"/>
</dbReference>
<dbReference type="PANTHER" id="PTHR22767">
    <property type="entry name" value="N-TERMINAL ACETYLTRANSFERASE-RELATED"/>
    <property type="match status" value="1"/>
</dbReference>
<dbReference type="Proteomes" id="UP000008837">
    <property type="component" value="Unassembled WGS sequence"/>
</dbReference>
<dbReference type="InterPro" id="IPR011990">
    <property type="entry name" value="TPR-like_helical_dom_sf"/>
</dbReference>
<dbReference type="InterPro" id="IPR013105">
    <property type="entry name" value="TPR_2"/>
</dbReference>
<comment type="caution">
    <text evidence="4">The sequence shown here is derived from an EMBL/GenBank/DDBJ whole genome shotgun (WGS) entry which is preliminary data.</text>
</comment>
<dbReference type="AlphaFoldDB" id="A8Q936"/>
<dbReference type="Pfam" id="PF07719">
    <property type="entry name" value="TPR_2"/>
    <property type="match status" value="1"/>
</dbReference>
<proteinExistence type="predicted"/>
<reference evidence="4 5" key="1">
    <citation type="journal article" date="2007" name="Proc. Natl. Acad. Sci. U.S.A.">
        <title>Dandruff-associated Malassezia genomes reveal convergent and divergent virulence traits shared with plant and human fungal pathogens.</title>
        <authorList>
            <person name="Xu J."/>
            <person name="Saunders C.W."/>
            <person name="Hu P."/>
            <person name="Grant R.A."/>
            <person name="Boekhout T."/>
            <person name="Kuramae E.E."/>
            <person name="Kronstad J.W."/>
            <person name="Deangelis Y.M."/>
            <person name="Reeder N.L."/>
            <person name="Johnstone K.R."/>
            <person name="Leland M."/>
            <person name="Fieno A.M."/>
            <person name="Begley W.M."/>
            <person name="Sun Y."/>
            <person name="Lacey M.P."/>
            <person name="Chaudhary T."/>
            <person name="Keough T."/>
            <person name="Chu L."/>
            <person name="Sears R."/>
            <person name="Yuan B."/>
            <person name="Dawson T.L.Jr."/>
        </authorList>
    </citation>
    <scope>NUCLEOTIDE SEQUENCE [LARGE SCALE GENOMIC DNA]</scope>
    <source>
        <strain evidence="5">ATCC MYA-4612 / CBS 7966</strain>
    </source>
</reference>
<organism evidence="4 5">
    <name type="scientific">Malassezia globosa (strain ATCC MYA-4612 / CBS 7966)</name>
    <name type="common">Dandruff-associated fungus</name>
    <dbReference type="NCBI Taxonomy" id="425265"/>
    <lineage>
        <taxon>Eukaryota</taxon>
        <taxon>Fungi</taxon>
        <taxon>Dikarya</taxon>
        <taxon>Basidiomycota</taxon>
        <taxon>Ustilaginomycotina</taxon>
        <taxon>Malasseziomycetes</taxon>
        <taxon>Malasseziales</taxon>
        <taxon>Malasseziaceae</taxon>
        <taxon>Malassezia</taxon>
    </lineage>
</organism>
<dbReference type="OrthoDB" id="10263032at2759"/>
<name>A8Q936_MALGO</name>
<dbReference type="Pfam" id="PF12569">
    <property type="entry name" value="NatA_aux_su"/>
    <property type="match status" value="1"/>
</dbReference>
<dbReference type="InParanoid" id="A8Q936"/>
<dbReference type="GeneID" id="5853675"/>
<accession>A8Q936</accession>
<evidence type="ECO:0000313" key="4">
    <source>
        <dbReference type="EMBL" id="EDP42154.1"/>
    </source>
</evidence>
<evidence type="ECO:0000256" key="2">
    <source>
        <dbReference type="ARBA" id="ARBA00022803"/>
    </source>
</evidence>
<evidence type="ECO:0000256" key="1">
    <source>
        <dbReference type="ARBA" id="ARBA00022737"/>
    </source>
</evidence>
<keyword evidence="1" id="KW-0677">Repeat</keyword>